<dbReference type="PROSITE" id="PS51257">
    <property type="entry name" value="PROKAR_LIPOPROTEIN"/>
    <property type="match status" value="1"/>
</dbReference>
<feature type="signal peptide" evidence="1">
    <location>
        <begin position="1"/>
        <end position="21"/>
    </location>
</feature>
<reference evidence="2" key="1">
    <citation type="submission" date="2020-12" db="EMBL/GenBank/DDBJ databases">
        <title>Comparative genomic insights into the epidemiology and virulence of plant pathogenic Pseudomonads from Turkey.</title>
        <authorList>
            <person name="Dillon M."/>
            <person name="Ruiz-Bedoya T."/>
            <person name="Bendalovic-Torma C."/>
            <person name="Guttman K.M."/>
            <person name="Kwak H."/>
            <person name="Middleton M.A."/>
            <person name="Wang P.W."/>
            <person name="Horuz S."/>
            <person name="Aysan Y."/>
            <person name="Guttman D.S."/>
        </authorList>
    </citation>
    <scope>NUCLEOTIDE SEQUENCE</scope>
    <source>
        <strain evidence="2">S5_IA_3a</strain>
    </source>
</reference>
<accession>A0A8I1E6B0</accession>
<dbReference type="Proteomes" id="UP000645865">
    <property type="component" value="Unassembled WGS sequence"/>
</dbReference>
<sequence length="103" mass="11242">MNITKALWMAAACTLATTAGCTNGQGPANVQGMLEVENSTQFNLIVTQEADVHQLAPKGRVELPIDDRVVMVHRRNGNVDRIDRLSLEFNTAQCGHSVCLKVH</sequence>
<evidence type="ECO:0000313" key="3">
    <source>
        <dbReference type="Proteomes" id="UP000645865"/>
    </source>
</evidence>
<gene>
    <name evidence="2" type="ORF">YA0853_18520</name>
</gene>
<evidence type="ECO:0000313" key="2">
    <source>
        <dbReference type="EMBL" id="MBI6625648.1"/>
    </source>
</evidence>
<name>A0A8I1E6B0_9PSED</name>
<organism evidence="2 3">
    <name type="scientific">Pseudomonas rhodesiae</name>
    <dbReference type="NCBI Taxonomy" id="76760"/>
    <lineage>
        <taxon>Bacteria</taxon>
        <taxon>Pseudomonadati</taxon>
        <taxon>Pseudomonadota</taxon>
        <taxon>Gammaproteobacteria</taxon>
        <taxon>Pseudomonadales</taxon>
        <taxon>Pseudomonadaceae</taxon>
        <taxon>Pseudomonas</taxon>
    </lineage>
</organism>
<dbReference type="AlphaFoldDB" id="A0A8I1E6B0"/>
<keyword evidence="1" id="KW-0732">Signal</keyword>
<dbReference type="RefSeq" id="WP_034111594.1">
    <property type="nucleotide sequence ID" value="NZ_CAUQUF010000009.1"/>
</dbReference>
<dbReference type="EMBL" id="JAEILH010000028">
    <property type="protein sequence ID" value="MBI6625648.1"/>
    <property type="molecule type" value="Genomic_DNA"/>
</dbReference>
<comment type="caution">
    <text evidence="2">The sequence shown here is derived from an EMBL/GenBank/DDBJ whole genome shotgun (WGS) entry which is preliminary data.</text>
</comment>
<protein>
    <recommendedName>
        <fullName evidence="4">Lipoprotein</fullName>
    </recommendedName>
</protein>
<proteinExistence type="predicted"/>
<evidence type="ECO:0000256" key="1">
    <source>
        <dbReference type="SAM" id="SignalP"/>
    </source>
</evidence>
<feature type="chain" id="PRO_5034553227" description="Lipoprotein" evidence="1">
    <location>
        <begin position="22"/>
        <end position="103"/>
    </location>
</feature>
<evidence type="ECO:0008006" key="4">
    <source>
        <dbReference type="Google" id="ProtNLM"/>
    </source>
</evidence>